<evidence type="ECO:0000259" key="18">
    <source>
        <dbReference type="PROSITE" id="PS51036"/>
    </source>
</evidence>
<gene>
    <name evidence="19" type="ORF">BEMITA_LOCUS4497</name>
</gene>
<dbReference type="OrthoDB" id="10064699at2759"/>
<dbReference type="GO" id="GO:0035871">
    <property type="term" value="P:protein K11-linked deubiquitination"/>
    <property type="evidence" value="ECO:0007669"/>
    <property type="project" value="TreeGrafter"/>
</dbReference>
<evidence type="ECO:0000256" key="5">
    <source>
        <dbReference type="ARBA" id="ARBA00012759"/>
    </source>
</evidence>
<evidence type="ECO:0000256" key="8">
    <source>
        <dbReference type="ARBA" id="ARBA00022670"/>
    </source>
</evidence>
<dbReference type="GO" id="GO:0071108">
    <property type="term" value="P:protein K48-linked deubiquitination"/>
    <property type="evidence" value="ECO:0007669"/>
    <property type="project" value="TreeGrafter"/>
</dbReference>
<dbReference type="PANTHER" id="PTHR13367:SF27">
    <property type="entry name" value="OTU DOMAIN-CONTAINING PROTEIN"/>
    <property type="match status" value="1"/>
</dbReference>
<keyword evidence="9" id="KW-0479">Metal-binding</keyword>
<evidence type="ECO:0000256" key="12">
    <source>
        <dbReference type="ARBA" id="ARBA00022801"/>
    </source>
</evidence>
<keyword evidence="20" id="KW-1185">Reference proteome</keyword>
<dbReference type="EMBL" id="OU963863">
    <property type="protein sequence ID" value="CAH0766886.1"/>
    <property type="molecule type" value="Genomic_DNA"/>
</dbReference>
<dbReference type="GO" id="GO:0071947">
    <property type="term" value="P:protein deubiquitination involved in ubiquitin-dependent protein catabolic process"/>
    <property type="evidence" value="ECO:0007669"/>
    <property type="project" value="TreeGrafter"/>
</dbReference>
<dbReference type="GO" id="GO:0008270">
    <property type="term" value="F:zinc ion binding"/>
    <property type="evidence" value="ECO:0007669"/>
    <property type="project" value="UniProtKB-KW"/>
</dbReference>
<comment type="subcellular location">
    <subcellularLocation>
        <location evidence="3">Cytoplasm</location>
    </subcellularLocation>
    <subcellularLocation>
        <location evidence="2">Nucleus</location>
    </subcellularLocation>
</comment>
<dbReference type="CDD" id="cd22768">
    <property type="entry name" value="OTU_OTUD7"/>
    <property type="match status" value="1"/>
</dbReference>
<dbReference type="GO" id="GO:0005634">
    <property type="term" value="C:nucleus"/>
    <property type="evidence" value="ECO:0007669"/>
    <property type="project" value="UniProtKB-SubCell"/>
</dbReference>
<evidence type="ECO:0000256" key="6">
    <source>
        <dbReference type="ARBA" id="ARBA00022490"/>
    </source>
</evidence>
<dbReference type="GO" id="GO:0070536">
    <property type="term" value="P:protein K63-linked deubiquitination"/>
    <property type="evidence" value="ECO:0007669"/>
    <property type="project" value="TreeGrafter"/>
</dbReference>
<evidence type="ECO:0000256" key="3">
    <source>
        <dbReference type="ARBA" id="ARBA00004496"/>
    </source>
</evidence>
<feature type="compositionally biased region" description="Polar residues" evidence="16">
    <location>
        <begin position="1"/>
        <end position="14"/>
    </location>
</feature>
<feature type="domain" description="OTU" evidence="17">
    <location>
        <begin position="137"/>
        <end position="317"/>
    </location>
</feature>
<dbReference type="GO" id="GO:0070530">
    <property type="term" value="F:K63-linked polyubiquitin modification-dependent protein binding"/>
    <property type="evidence" value="ECO:0007669"/>
    <property type="project" value="TreeGrafter"/>
</dbReference>
<keyword evidence="7" id="KW-0597">Phosphoprotein</keyword>
<protein>
    <recommendedName>
        <fullName evidence="5">ubiquitinyl hydrolase 1</fullName>
        <ecNumber evidence="5">3.4.19.12</ecNumber>
    </recommendedName>
</protein>
<evidence type="ECO:0000256" key="11">
    <source>
        <dbReference type="ARBA" id="ARBA00022786"/>
    </source>
</evidence>
<evidence type="ECO:0000259" key="17">
    <source>
        <dbReference type="PROSITE" id="PS50802"/>
    </source>
</evidence>
<evidence type="ECO:0000313" key="20">
    <source>
        <dbReference type="Proteomes" id="UP001152759"/>
    </source>
</evidence>
<feature type="region of interest" description="Disordered" evidence="16">
    <location>
        <begin position="1"/>
        <end position="28"/>
    </location>
</feature>
<dbReference type="SUPFAM" id="SSF57716">
    <property type="entry name" value="Glucocorticoid receptor-like (DNA-binding domain)"/>
    <property type="match status" value="1"/>
</dbReference>
<keyword evidence="11" id="KW-0833">Ubl conjugation pathway</keyword>
<keyword evidence="15" id="KW-0539">Nucleus</keyword>
<evidence type="ECO:0000256" key="9">
    <source>
        <dbReference type="ARBA" id="ARBA00022723"/>
    </source>
</evidence>
<dbReference type="InterPro" id="IPR051346">
    <property type="entry name" value="OTU_Deubiquitinase"/>
</dbReference>
<dbReference type="Pfam" id="PF01754">
    <property type="entry name" value="zf-A20"/>
    <property type="match status" value="1"/>
</dbReference>
<keyword evidence="10" id="KW-0863">Zinc-finger</keyword>
<comment type="similarity">
    <text evidence="4">Belongs to the peptidase C64 family.</text>
</comment>
<dbReference type="SMART" id="SM00259">
    <property type="entry name" value="ZnF_A20"/>
    <property type="match status" value="1"/>
</dbReference>
<dbReference type="EC" id="3.4.19.12" evidence="5"/>
<keyword evidence="13" id="KW-0788">Thiol protease</keyword>
<dbReference type="PROSITE" id="PS50802">
    <property type="entry name" value="OTU"/>
    <property type="match status" value="1"/>
</dbReference>
<dbReference type="InterPro" id="IPR002653">
    <property type="entry name" value="Znf_A20"/>
</dbReference>
<proteinExistence type="inferred from homology"/>
<sequence>MLSGETTQDQNDTALDSEAAKSRATLVRSDGVDDTDSVFQIELPSSPETNDKKLNRGISRATDNVNIVMRARTELDNVNEDSNVFEFPVYNFTLPDLSTLPEDFRVFIEKDLMALSTLSSLEQANRLNWWTNFTQKLWPLSTSGDGNCLLHAASLGIFGFHDRRLSLRKALHNFLTHSGFIDALWRRWKRQQSVLNVQSGLVYSEIEWRQEWNAIVSMASITPRIRRQSFAGNDAGDLAGAVYESLEEIHVLALAHVLKRPIIVVADTVLKDMNGDALAPIPFGGIYLPLEIPAEECERSPLLLAYDGGHFSALVIMDNSPLPAAIPLTDSSHELLPIQFSIDPNDAEEENLEFELSFSEKIDLLNKFLDVVKLDPVITEHTEKNGVFGSIGKSVSQKLRLKLSRSDSHKSTAQNKEHEAYLCALLHIKRSDYHDTLKNNYLQSAKSRFHETNHKMKDSDLAPRYGAGKSQFYAEADLESHEKVNQLASVKPATNNDRTVYLSKSTFYDTSQHCRAKDCPYFGNPATQNFCSACYRDMILALTKST</sequence>
<keyword evidence="6" id="KW-0963">Cytoplasm</keyword>
<dbReference type="InterPro" id="IPR003323">
    <property type="entry name" value="OTU_dom"/>
</dbReference>
<evidence type="ECO:0000256" key="13">
    <source>
        <dbReference type="ARBA" id="ARBA00022807"/>
    </source>
</evidence>
<dbReference type="KEGG" id="btab:109035952"/>
<evidence type="ECO:0000256" key="14">
    <source>
        <dbReference type="ARBA" id="ARBA00022833"/>
    </source>
</evidence>
<reference evidence="19" key="1">
    <citation type="submission" date="2021-12" db="EMBL/GenBank/DDBJ databases">
        <authorList>
            <person name="King R."/>
        </authorList>
    </citation>
    <scope>NUCLEOTIDE SEQUENCE</scope>
</reference>
<evidence type="ECO:0000256" key="4">
    <source>
        <dbReference type="ARBA" id="ARBA00005865"/>
    </source>
</evidence>
<comment type="catalytic activity">
    <reaction evidence="1">
        <text>Thiol-dependent hydrolysis of ester, thioester, amide, peptide and isopeptide bonds formed by the C-terminal Gly of ubiquitin (a 76-residue protein attached to proteins as an intracellular targeting signal).</text>
        <dbReference type="EC" id="3.4.19.12"/>
    </reaction>
</comment>
<evidence type="ECO:0000256" key="2">
    <source>
        <dbReference type="ARBA" id="ARBA00004123"/>
    </source>
</evidence>
<evidence type="ECO:0000256" key="10">
    <source>
        <dbReference type="ARBA" id="ARBA00022771"/>
    </source>
</evidence>
<dbReference type="GO" id="GO:0005737">
    <property type="term" value="C:cytoplasm"/>
    <property type="evidence" value="ECO:0007669"/>
    <property type="project" value="UniProtKB-SubCell"/>
</dbReference>
<dbReference type="PANTHER" id="PTHR13367">
    <property type="entry name" value="UBIQUITIN THIOESTERASE"/>
    <property type="match status" value="1"/>
</dbReference>
<organism evidence="19 20">
    <name type="scientific">Bemisia tabaci</name>
    <name type="common">Sweetpotato whitefly</name>
    <name type="synonym">Aleurodes tabaci</name>
    <dbReference type="NCBI Taxonomy" id="7038"/>
    <lineage>
        <taxon>Eukaryota</taxon>
        <taxon>Metazoa</taxon>
        <taxon>Ecdysozoa</taxon>
        <taxon>Arthropoda</taxon>
        <taxon>Hexapoda</taxon>
        <taxon>Insecta</taxon>
        <taxon>Pterygota</taxon>
        <taxon>Neoptera</taxon>
        <taxon>Paraneoptera</taxon>
        <taxon>Hemiptera</taxon>
        <taxon>Sternorrhyncha</taxon>
        <taxon>Aleyrodoidea</taxon>
        <taxon>Aleyrodidae</taxon>
        <taxon>Aleyrodinae</taxon>
        <taxon>Bemisia</taxon>
    </lineage>
</organism>
<dbReference type="PROSITE" id="PS51036">
    <property type="entry name" value="ZF_A20"/>
    <property type="match status" value="1"/>
</dbReference>
<evidence type="ECO:0000256" key="7">
    <source>
        <dbReference type="ARBA" id="ARBA00022553"/>
    </source>
</evidence>
<dbReference type="Pfam" id="PF02338">
    <property type="entry name" value="OTU"/>
    <property type="match status" value="1"/>
</dbReference>
<dbReference type="Proteomes" id="UP001152759">
    <property type="component" value="Chromosome 2"/>
</dbReference>
<keyword evidence="12" id="KW-0378">Hydrolase</keyword>
<dbReference type="GO" id="GO:0003677">
    <property type="term" value="F:DNA binding"/>
    <property type="evidence" value="ECO:0007669"/>
    <property type="project" value="InterPro"/>
</dbReference>
<evidence type="ECO:0000256" key="1">
    <source>
        <dbReference type="ARBA" id="ARBA00000707"/>
    </source>
</evidence>
<evidence type="ECO:0000256" key="16">
    <source>
        <dbReference type="SAM" id="MobiDB-lite"/>
    </source>
</evidence>
<dbReference type="Gene3D" id="1.20.5.4770">
    <property type="match status" value="1"/>
</dbReference>
<name>A0A9P0C922_BEMTA</name>
<dbReference type="AlphaFoldDB" id="A0A9P0C922"/>
<accession>A0A9P0C922</accession>
<dbReference type="GO" id="GO:0004843">
    <property type="term" value="F:cysteine-type deubiquitinase activity"/>
    <property type="evidence" value="ECO:0007669"/>
    <property type="project" value="UniProtKB-EC"/>
</dbReference>
<evidence type="ECO:0000256" key="15">
    <source>
        <dbReference type="ARBA" id="ARBA00023242"/>
    </source>
</evidence>
<keyword evidence="8" id="KW-0645">Protease</keyword>
<keyword evidence="14" id="KW-0862">Zinc</keyword>
<feature type="domain" description="A20-type" evidence="18">
    <location>
        <begin position="508"/>
        <end position="543"/>
    </location>
</feature>
<evidence type="ECO:0000313" key="19">
    <source>
        <dbReference type="EMBL" id="CAH0766886.1"/>
    </source>
</evidence>